<sequence length="67" mass="7607">MNLTKYLLLAILALGSTSIFAEGGGERSKQFWQAFREDQARLHGDKQQAVAERERKAEEKARELAKD</sequence>
<evidence type="ECO:0000256" key="1">
    <source>
        <dbReference type="SAM" id="MobiDB-lite"/>
    </source>
</evidence>
<keyword evidence="4" id="KW-1185">Reference proteome</keyword>
<dbReference type="AlphaFoldDB" id="A0A2A2M5Y2"/>
<organism evidence="3 4">
    <name type="scientific">Diploscapter pachys</name>
    <dbReference type="NCBI Taxonomy" id="2018661"/>
    <lineage>
        <taxon>Eukaryota</taxon>
        <taxon>Metazoa</taxon>
        <taxon>Ecdysozoa</taxon>
        <taxon>Nematoda</taxon>
        <taxon>Chromadorea</taxon>
        <taxon>Rhabditida</taxon>
        <taxon>Rhabditina</taxon>
        <taxon>Rhabditomorpha</taxon>
        <taxon>Rhabditoidea</taxon>
        <taxon>Rhabditidae</taxon>
        <taxon>Diploscapter</taxon>
    </lineage>
</organism>
<evidence type="ECO:0000313" key="3">
    <source>
        <dbReference type="EMBL" id="PAV93832.1"/>
    </source>
</evidence>
<feature type="region of interest" description="Disordered" evidence="1">
    <location>
        <begin position="43"/>
        <end position="67"/>
    </location>
</feature>
<name>A0A2A2M5Y2_9BILA</name>
<evidence type="ECO:0000256" key="2">
    <source>
        <dbReference type="SAM" id="SignalP"/>
    </source>
</evidence>
<protein>
    <submittedName>
        <fullName evidence="3">Uncharacterized protein</fullName>
    </submittedName>
</protein>
<accession>A0A2A2M5Y2</accession>
<feature type="signal peptide" evidence="2">
    <location>
        <begin position="1"/>
        <end position="23"/>
    </location>
</feature>
<keyword evidence="2" id="KW-0732">Signal</keyword>
<feature type="chain" id="PRO_5012765098" evidence="2">
    <location>
        <begin position="24"/>
        <end position="67"/>
    </location>
</feature>
<dbReference type="EMBL" id="LIAE01003981">
    <property type="protein sequence ID" value="PAV93832.1"/>
    <property type="molecule type" value="Genomic_DNA"/>
</dbReference>
<gene>
    <name evidence="3" type="ORF">WR25_23474</name>
</gene>
<dbReference type="Proteomes" id="UP000218231">
    <property type="component" value="Unassembled WGS sequence"/>
</dbReference>
<proteinExistence type="predicted"/>
<reference evidence="3 4" key="1">
    <citation type="journal article" date="2017" name="Curr. Biol.">
        <title>Genome architecture and evolution of a unichromosomal asexual nematode.</title>
        <authorList>
            <person name="Fradin H."/>
            <person name="Zegar C."/>
            <person name="Gutwein M."/>
            <person name="Lucas J."/>
            <person name="Kovtun M."/>
            <person name="Corcoran D."/>
            <person name="Baugh L.R."/>
            <person name="Kiontke K."/>
            <person name="Gunsalus K."/>
            <person name="Fitch D.H."/>
            <person name="Piano F."/>
        </authorList>
    </citation>
    <scope>NUCLEOTIDE SEQUENCE [LARGE SCALE GENOMIC DNA]</scope>
    <source>
        <strain evidence="3">PF1309</strain>
    </source>
</reference>
<comment type="caution">
    <text evidence="3">The sequence shown here is derived from an EMBL/GenBank/DDBJ whole genome shotgun (WGS) entry which is preliminary data.</text>
</comment>
<evidence type="ECO:0000313" key="4">
    <source>
        <dbReference type="Proteomes" id="UP000218231"/>
    </source>
</evidence>